<evidence type="ECO:0000256" key="4">
    <source>
        <dbReference type="ARBA" id="ARBA00023242"/>
    </source>
</evidence>
<dbReference type="GO" id="GO:0006355">
    <property type="term" value="P:regulation of DNA-templated transcription"/>
    <property type="evidence" value="ECO:0007669"/>
    <property type="project" value="InterPro"/>
</dbReference>
<dbReference type="Gene3D" id="2.170.150.80">
    <property type="entry name" value="NAC domain"/>
    <property type="match status" value="1"/>
</dbReference>
<dbReference type="Pfam" id="PF02365">
    <property type="entry name" value="NAM"/>
    <property type="match status" value="1"/>
</dbReference>
<accession>A0AAV9FAL1</accession>
<sequence>MCSPANFSSPVHIDACSSDEVLLVQLYRLMHGDPLPDNVITEISPFKVTPSASPDDVLYLHRDEEGRTPPKLELEFKAIEGYWKAIGHDHLIGTPTVGRKTTWEFLKGPFGDKTGWMMCEYQIEQKELDTNSKARNFSSLSRIFFNNSQQQDHGEQKDLVDENDVEGFYIDSFLNLLDTEEDNHSLSTHATQVINGRDELKSTGDSEGMHSSKSRLDDATEDTNKIDCFLNEDYMEFNDLNSSSSSDDSSRMSVTSDDFFDPDALLRDIESEANPDTEGQNMHCRFNISASLRSDQVIIKPPPSGLLKWSRSNLRVRERVEIDAMEGQKIASNITIYKCAENPPPNHEEASSSSADARGGVMANQSNHSLSASTSQGRRRPVRRISKLQKYCCFFPF</sequence>
<dbReference type="EMBL" id="JAUJYO010000002">
    <property type="protein sequence ID" value="KAK1323030.1"/>
    <property type="molecule type" value="Genomic_DNA"/>
</dbReference>
<dbReference type="InterPro" id="IPR036093">
    <property type="entry name" value="NAC_dom_sf"/>
</dbReference>
<dbReference type="SUPFAM" id="SSF101941">
    <property type="entry name" value="NAC domain"/>
    <property type="match status" value="1"/>
</dbReference>
<proteinExistence type="predicted"/>
<comment type="caution">
    <text evidence="7">The sequence shown here is derived from an EMBL/GenBank/DDBJ whole genome shotgun (WGS) entry which is preliminary data.</text>
</comment>
<dbReference type="InterPro" id="IPR003441">
    <property type="entry name" value="NAC-dom"/>
</dbReference>
<dbReference type="GO" id="GO:0003677">
    <property type="term" value="F:DNA binding"/>
    <property type="evidence" value="ECO:0007669"/>
    <property type="project" value="UniProtKB-KW"/>
</dbReference>
<evidence type="ECO:0000256" key="5">
    <source>
        <dbReference type="SAM" id="MobiDB-lite"/>
    </source>
</evidence>
<organism evidence="7 8">
    <name type="scientific">Acorus calamus</name>
    <name type="common">Sweet flag</name>
    <dbReference type="NCBI Taxonomy" id="4465"/>
    <lineage>
        <taxon>Eukaryota</taxon>
        <taxon>Viridiplantae</taxon>
        <taxon>Streptophyta</taxon>
        <taxon>Embryophyta</taxon>
        <taxon>Tracheophyta</taxon>
        <taxon>Spermatophyta</taxon>
        <taxon>Magnoliopsida</taxon>
        <taxon>Liliopsida</taxon>
        <taxon>Acoraceae</taxon>
        <taxon>Acorus</taxon>
    </lineage>
</organism>
<evidence type="ECO:0000313" key="8">
    <source>
        <dbReference type="Proteomes" id="UP001180020"/>
    </source>
</evidence>
<evidence type="ECO:0000259" key="6">
    <source>
        <dbReference type="PROSITE" id="PS51005"/>
    </source>
</evidence>
<keyword evidence="4" id="KW-0539">Nucleus</keyword>
<keyword evidence="2" id="KW-0238">DNA-binding</keyword>
<evidence type="ECO:0000313" key="7">
    <source>
        <dbReference type="EMBL" id="KAK1323030.1"/>
    </source>
</evidence>
<gene>
    <name evidence="7" type="ORF">QJS10_CPA02g00421</name>
</gene>
<name>A0AAV9FAL1_ACOCL</name>
<feature type="region of interest" description="Disordered" evidence="5">
    <location>
        <begin position="197"/>
        <end position="218"/>
    </location>
</feature>
<dbReference type="PROSITE" id="PS51005">
    <property type="entry name" value="NAC"/>
    <property type="match status" value="1"/>
</dbReference>
<keyword evidence="8" id="KW-1185">Reference proteome</keyword>
<reference evidence="7" key="2">
    <citation type="submission" date="2023-06" db="EMBL/GenBank/DDBJ databases">
        <authorList>
            <person name="Ma L."/>
            <person name="Liu K.-W."/>
            <person name="Li Z."/>
            <person name="Hsiao Y.-Y."/>
            <person name="Qi Y."/>
            <person name="Fu T."/>
            <person name="Tang G."/>
            <person name="Zhang D."/>
            <person name="Sun W.-H."/>
            <person name="Liu D.-K."/>
            <person name="Li Y."/>
            <person name="Chen G.-Z."/>
            <person name="Liu X.-D."/>
            <person name="Liao X.-Y."/>
            <person name="Jiang Y.-T."/>
            <person name="Yu X."/>
            <person name="Hao Y."/>
            <person name="Huang J."/>
            <person name="Zhao X.-W."/>
            <person name="Ke S."/>
            <person name="Chen Y.-Y."/>
            <person name="Wu W.-L."/>
            <person name="Hsu J.-L."/>
            <person name="Lin Y.-F."/>
            <person name="Huang M.-D."/>
            <person name="Li C.-Y."/>
            <person name="Huang L."/>
            <person name="Wang Z.-W."/>
            <person name="Zhao X."/>
            <person name="Zhong W.-Y."/>
            <person name="Peng D.-H."/>
            <person name="Ahmad S."/>
            <person name="Lan S."/>
            <person name="Zhang J.-S."/>
            <person name="Tsai W.-C."/>
            <person name="Van De Peer Y."/>
            <person name="Liu Z.-J."/>
        </authorList>
    </citation>
    <scope>NUCLEOTIDE SEQUENCE</scope>
    <source>
        <strain evidence="7">CP</strain>
        <tissue evidence="7">Leaves</tissue>
    </source>
</reference>
<evidence type="ECO:0000256" key="1">
    <source>
        <dbReference type="ARBA" id="ARBA00023015"/>
    </source>
</evidence>
<dbReference type="PANTHER" id="PTHR31719">
    <property type="entry name" value="NAC TRANSCRIPTION FACTOR 56"/>
    <property type="match status" value="1"/>
</dbReference>
<feature type="compositionally biased region" description="Polar residues" evidence="5">
    <location>
        <begin position="363"/>
        <end position="376"/>
    </location>
</feature>
<keyword evidence="3" id="KW-0804">Transcription</keyword>
<feature type="domain" description="NAC" evidence="6">
    <location>
        <begin position="9"/>
        <end position="146"/>
    </location>
</feature>
<feature type="region of interest" description="Disordered" evidence="5">
    <location>
        <begin position="340"/>
        <end position="381"/>
    </location>
</feature>
<dbReference type="PANTHER" id="PTHR31719:SF179">
    <property type="entry name" value="OS08G0148400 PROTEIN"/>
    <property type="match status" value="1"/>
</dbReference>
<protein>
    <recommendedName>
        <fullName evidence="6">NAC domain-containing protein</fullName>
    </recommendedName>
</protein>
<dbReference type="AlphaFoldDB" id="A0AAV9FAL1"/>
<evidence type="ECO:0000256" key="2">
    <source>
        <dbReference type="ARBA" id="ARBA00023125"/>
    </source>
</evidence>
<keyword evidence="1" id="KW-0805">Transcription regulation</keyword>
<reference evidence="7" key="1">
    <citation type="journal article" date="2023" name="Nat. Commun.">
        <title>Diploid and tetraploid genomes of Acorus and the evolution of monocots.</title>
        <authorList>
            <person name="Ma L."/>
            <person name="Liu K.W."/>
            <person name="Li Z."/>
            <person name="Hsiao Y.Y."/>
            <person name="Qi Y."/>
            <person name="Fu T."/>
            <person name="Tang G.D."/>
            <person name="Zhang D."/>
            <person name="Sun W.H."/>
            <person name="Liu D.K."/>
            <person name="Li Y."/>
            <person name="Chen G.Z."/>
            <person name="Liu X.D."/>
            <person name="Liao X.Y."/>
            <person name="Jiang Y.T."/>
            <person name="Yu X."/>
            <person name="Hao Y."/>
            <person name="Huang J."/>
            <person name="Zhao X.W."/>
            <person name="Ke S."/>
            <person name="Chen Y.Y."/>
            <person name="Wu W.L."/>
            <person name="Hsu J.L."/>
            <person name="Lin Y.F."/>
            <person name="Huang M.D."/>
            <person name="Li C.Y."/>
            <person name="Huang L."/>
            <person name="Wang Z.W."/>
            <person name="Zhao X."/>
            <person name="Zhong W.Y."/>
            <person name="Peng D.H."/>
            <person name="Ahmad S."/>
            <person name="Lan S."/>
            <person name="Zhang J.S."/>
            <person name="Tsai W.C."/>
            <person name="Van de Peer Y."/>
            <person name="Liu Z.J."/>
        </authorList>
    </citation>
    <scope>NUCLEOTIDE SEQUENCE</scope>
    <source>
        <strain evidence="7">CP</strain>
    </source>
</reference>
<evidence type="ECO:0000256" key="3">
    <source>
        <dbReference type="ARBA" id="ARBA00023163"/>
    </source>
</evidence>
<dbReference type="Proteomes" id="UP001180020">
    <property type="component" value="Unassembled WGS sequence"/>
</dbReference>